<evidence type="ECO:0000313" key="2">
    <source>
        <dbReference type="Proteomes" id="UP001054945"/>
    </source>
</evidence>
<evidence type="ECO:0000313" key="1">
    <source>
        <dbReference type="EMBL" id="GIY97955.1"/>
    </source>
</evidence>
<proteinExistence type="predicted"/>
<organism evidence="1 2">
    <name type="scientific">Caerostris extrusa</name>
    <name type="common">Bark spider</name>
    <name type="synonym">Caerostris bankana</name>
    <dbReference type="NCBI Taxonomy" id="172846"/>
    <lineage>
        <taxon>Eukaryota</taxon>
        <taxon>Metazoa</taxon>
        <taxon>Ecdysozoa</taxon>
        <taxon>Arthropoda</taxon>
        <taxon>Chelicerata</taxon>
        <taxon>Arachnida</taxon>
        <taxon>Araneae</taxon>
        <taxon>Araneomorphae</taxon>
        <taxon>Entelegynae</taxon>
        <taxon>Araneoidea</taxon>
        <taxon>Araneidae</taxon>
        <taxon>Caerostris</taxon>
    </lineage>
</organism>
<comment type="caution">
    <text evidence="1">The sequence shown here is derived from an EMBL/GenBank/DDBJ whole genome shotgun (WGS) entry which is preliminary data.</text>
</comment>
<dbReference type="AlphaFoldDB" id="A0AAV4XUU5"/>
<sequence>MPPNRQQEQKDNHAKTVVDILNNCGVYRKSIVFSCTKKVIRKMQFFGKAQTEARWKLENKMVAHTIKWKQMVLRKV</sequence>
<protein>
    <submittedName>
        <fullName evidence="1">Uncharacterized protein</fullName>
    </submittedName>
</protein>
<name>A0AAV4XUU5_CAEEX</name>
<dbReference type="Proteomes" id="UP001054945">
    <property type="component" value="Unassembled WGS sequence"/>
</dbReference>
<reference evidence="1 2" key="1">
    <citation type="submission" date="2021-06" db="EMBL/GenBank/DDBJ databases">
        <title>Caerostris extrusa draft genome.</title>
        <authorList>
            <person name="Kono N."/>
            <person name="Arakawa K."/>
        </authorList>
    </citation>
    <scope>NUCLEOTIDE SEQUENCE [LARGE SCALE GENOMIC DNA]</scope>
</reference>
<accession>A0AAV4XUU5</accession>
<dbReference type="EMBL" id="BPLR01018234">
    <property type="protein sequence ID" value="GIY97955.1"/>
    <property type="molecule type" value="Genomic_DNA"/>
</dbReference>
<gene>
    <name evidence="1" type="ORF">CEXT_227031</name>
</gene>
<keyword evidence="2" id="KW-1185">Reference proteome</keyword>